<feature type="compositionally biased region" description="Basic and acidic residues" evidence="1">
    <location>
        <begin position="85"/>
        <end position="94"/>
    </location>
</feature>
<sequence length="139" mass="15743">MNVQLNKTTKQDRQTDVDEQAMKKEDFDRKPEEALVFGRRSSIARTPPPSSSIASPITQRAETQEEPEEVFRTPQDIRSLPLTESSRRTLRSTDKGTPTEGDAGSRNPSDGEEIVWLDEEMATSPIYRLYENQGDDSQI</sequence>
<dbReference type="EMBL" id="JASPKY010000032">
    <property type="protein sequence ID" value="KAK9747264.1"/>
    <property type="molecule type" value="Genomic_DNA"/>
</dbReference>
<keyword evidence="3" id="KW-1185">Reference proteome</keyword>
<gene>
    <name evidence="2" type="ORF">QE152_g5454</name>
</gene>
<accession>A0AAW1MIQ5</accession>
<protein>
    <submittedName>
        <fullName evidence="2">Uncharacterized protein</fullName>
    </submittedName>
</protein>
<proteinExistence type="predicted"/>
<dbReference type="AlphaFoldDB" id="A0AAW1MIQ5"/>
<organism evidence="2 3">
    <name type="scientific">Popillia japonica</name>
    <name type="common">Japanese beetle</name>
    <dbReference type="NCBI Taxonomy" id="7064"/>
    <lineage>
        <taxon>Eukaryota</taxon>
        <taxon>Metazoa</taxon>
        <taxon>Ecdysozoa</taxon>
        <taxon>Arthropoda</taxon>
        <taxon>Hexapoda</taxon>
        <taxon>Insecta</taxon>
        <taxon>Pterygota</taxon>
        <taxon>Neoptera</taxon>
        <taxon>Endopterygota</taxon>
        <taxon>Coleoptera</taxon>
        <taxon>Polyphaga</taxon>
        <taxon>Scarabaeiformia</taxon>
        <taxon>Scarabaeidae</taxon>
        <taxon>Rutelinae</taxon>
        <taxon>Popillia</taxon>
    </lineage>
</organism>
<evidence type="ECO:0000313" key="3">
    <source>
        <dbReference type="Proteomes" id="UP001458880"/>
    </source>
</evidence>
<reference evidence="2 3" key="1">
    <citation type="journal article" date="2024" name="BMC Genomics">
        <title>De novo assembly and annotation of Popillia japonica's genome with initial clues to its potential as an invasive pest.</title>
        <authorList>
            <person name="Cucini C."/>
            <person name="Boschi S."/>
            <person name="Funari R."/>
            <person name="Cardaioli E."/>
            <person name="Iannotti N."/>
            <person name="Marturano G."/>
            <person name="Paoli F."/>
            <person name="Bruttini M."/>
            <person name="Carapelli A."/>
            <person name="Frati F."/>
            <person name="Nardi F."/>
        </authorList>
    </citation>
    <scope>NUCLEOTIDE SEQUENCE [LARGE SCALE GENOMIC DNA]</scope>
    <source>
        <strain evidence="2">DMR45628</strain>
    </source>
</reference>
<feature type="compositionally biased region" description="Low complexity" evidence="1">
    <location>
        <begin position="39"/>
        <end position="58"/>
    </location>
</feature>
<feature type="region of interest" description="Disordered" evidence="1">
    <location>
        <begin position="1"/>
        <end position="113"/>
    </location>
</feature>
<dbReference type="Proteomes" id="UP001458880">
    <property type="component" value="Unassembled WGS sequence"/>
</dbReference>
<evidence type="ECO:0000256" key="1">
    <source>
        <dbReference type="SAM" id="MobiDB-lite"/>
    </source>
</evidence>
<evidence type="ECO:0000313" key="2">
    <source>
        <dbReference type="EMBL" id="KAK9747264.1"/>
    </source>
</evidence>
<name>A0AAW1MIQ5_POPJA</name>
<feature type="compositionally biased region" description="Basic and acidic residues" evidence="1">
    <location>
        <begin position="9"/>
        <end position="33"/>
    </location>
</feature>
<comment type="caution">
    <text evidence="2">The sequence shown here is derived from an EMBL/GenBank/DDBJ whole genome shotgun (WGS) entry which is preliminary data.</text>
</comment>